<comment type="subcellular location">
    <subcellularLocation>
        <location evidence="1">Membrane</location>
    </subcellularLocation>
</comment>
<keyword evidence="2" id="KW-0472">Membrane</keyword>
<dbReference type="RefSeq" id="XP_015951600.1">
    <property type="nucleotide sequence ID" value="XM_016096114.1"/>
</dbReference>
<keyword evidence="3" id="KW-1185">Reference proteome</keyword>
<dbReference type="InterPro" id="IPR044839">
    <property type="entry name" value="NDR1-like"/>
</dbReference>
<evidence type="ECO:0000313" key="3">
    <source>
        <dbReference type="Proteomes" id="UP000515211"/>
    </source>
</evidence>
<protein>
    <submittedName>
        <fullName evidence="4">Uncharacterized protein LOC107476312</fullName>
    </submittedName>
</protein>
<evidence type="ECO:0000256" key="1">
    <source>
        <dbReference type="ARBA" id="ARBA00004370"/>
    </source>
</evidence>
<gene>
    <name evidence="4" type="primary">LOC107476312</name>
</gene>
<evidence type="ECO:0000313" key="4">
    <source>
        <dbReference type="RefSeq" id="XP_015951600.1"/>
    </source>
</evidence>
<dbReference type="GeneID" id="107476312"/>
<dbReference type="Proteomes" id="UP000515211">
    <property type="component" value="Chromosome 2"/>
</dbReference>
<evidence type="ECO:0000256" key="2">
    <source>
        <dbReference type="ARBA" id="ARBA00023136"/>
    </source>
</evidence>
<dbReference type="AlphaFoldDB" id="A0A6P4CHG1"/>
<organism evidence="3 4">
    <name type="scientific">Arachis duranensis</name>
    <name type="common">Wild peanut</name>
    <dbReference type="NCBI Taxonomy" id="130453"/>
    <lineage>
        <taxon>Eukaryota</taxon>
        <taxon>Viridiplantae</taxon>
        <taxon>Streptophyta</taxon>
        <taxon>Embryophyta</taxon>
        <taxon>Tracheophyta</taxon>
        <taxon>Spermatophyta</taxon>
        <taxon>Magnoliopsida</taxon>
        <taxon>eudicotyledons</taxon>
        <taxon>Gunneridae</taxon>
        <taxon>Pentapetalae</taxon>
        <taxon>rosids</taxon>
        <taxon>fabids</taxon>
        <taxon>Fabales</taxon>
        <taxon>Fabaceae</taxon>
        <taxon>Papilionoideae</taxon>
        <taxon>50 kb inversion clade</taxon>
        <taxon>dalbergioids sensu lato</taxon>
        <taxon>Dalbergieae</taxon>
        <taxon>Pterocarpus clade</taxon>
        <taxon>Arachis</taxon>
    </lineage>
</organism>
<proteinExistence type="predicted"/>
<dbReference type="PANTHER" id="PTHR31415">
    <property type="entry name" value="OS05G0367900 PROTEIN"/>
    <property type="match status" value="1"/>
</dbReference>
<reference evidence="4" key="2">
    <citation type="submission" date="2025-08" db="UniProtKB">
        <authorList>
            <consortium name="RefSeq"/>
        </authorList>
    </citation>
    <scope>IDENTIFICATION</scope>
    <source>
        <tissue evidence="4">Whole plant</tissue>
    </source>
</reference>
<name>A0A6P4CHG1_ARADU</name>
<reference evidence="3" key="1">
    <citation type="journal article" date="2016" name="Nat. Genet.">
        <title>The genome sequences of Arachis duranensis and Arachis ipaensis, the diploid ancestors of cultivated peanut.</title>
        <authorList>
            <person name="Bertioli D.J."/>
            <person name="Cannon S.B."/>
            <person name="Froenicke L."/>
            <person name="Huang G."/>
            <person name="Farmer A.D."/>
            <person name="Cannon E.K."/>
            <person name="Liu X."/>
            <person name="Gao D."/>
            <person name="Clevenger J."/>
            <person name="Dash S."/>
            <person name="Ren L."/>
            <person name="Moretzsohn M.C."/>
            <person name="Shirasawa K."/>
            <person name="Huang W."/>
            <person name="Vidigal B."/>
            <person name="Abernathy B."/>
            <person name="Chu Y."/>
            <person name="Niederhuth C.E."/>
            <person name="Umale P."/>
            <person name="Araujo A.C."/>
            <person name="Kozik A."/>
            <person name="Kim K.D."/>
            <person name="Burow M.D."/>
            <person name="Varshney R.K."/>
            <person name="Wang X."/>
            <person name="Zhang X."/>
            <person name="Barkley N."/>
            <person name="Guimaraes P.M."/>
            <person name="Isobe S."/>
            <person name="Guo B."/>
            <person name="Liao B."/>
            <person name="Stalker H.T."/>
            <person name="Schmitz R.J."/>
            <person name="Scheffler B.E."/>
            <person name="Leal-Bertioli S.C."/>
            <person name="Xun X."/>
            <person name="Jackson S.A."/>
            <person name="Michelmore R."/>
            <person name="Ozias-Akins P."/>
        </authorList>
    </citation>
    <scope>NUCLEOTIDE SEQUENCE [LARGE SCALE GENOMIC DNA]</scope>
    <source>
        <strain evidence="3">cv. V14167</strain>
    </source>
</reference>
<sequence>MESNSSPTQFSLTILFVNPNTKVSVSYSVIDAFLRNSSDDDVAITNLPPFSQSRREWTRVTAQFDLGQDGTFVINNNVSNNGSLEFGIKLITSVKFNYGVFRAGHRELKAACYPLKVVFGARNNNNNNNNGTGNGTAVMHDPSDWCSV</sequence>
<dbReference type="GO" id="GO:0098542">
    <property type="term" value="P:defense response to other organism"/>
    <property type="evidence" value="ECO:0007669"/>
    <property type="project" value="InterPro"/>
</dbReference>
<dbReference type="PANTHER" id="PTHR31415:SF4">
    <property type="entry name" value="NDR1_HIN1-LIKE PROTEIN 3"/>
    <property type="match status" value="1"/>
</dbReference>
<accession>A0A6P4CHG1</accession>
<dbReference type="KEGG" id="adu:107476312"/>
<dbReference type="GO" id="GO:0009506">
    <property type="term" value="C:plasmodesma"/>
    <property type="evidence" value="ECO:0007669"/>
    <property type="project" value="TreeGrafter"/>
</dbReference>
<dbReference type="GO" id="GO:0005886">
    <property type="term" value="C:plasma membrane"/>
    <property type="evidence" value="ECO:0007669"/>
    <property type="project" value="TreeGrafter"/>
</dbReference>